<proteinExistence type="predicted"/>
<accession>A0A8J3JIA6</accession>
<keyword evidence="1" id="KW-1133">Transmembrane helix</keyword>
<feature type="transmembrane region" description="Helical" evidence="1">
    <location>
        <begin position="12"/>
        <end position="33"/>
    </location>
</feature>
<keyword evidence="1" id="KW-0812">Transmembrane</keyword>
<comment type="caution">
    <text evidence="2">The sequence shown here is derived from an EMBL/GenBank/DDBJ whole genome shotgun (WGS) entry which is preliminary data.</text>
</comment>
<feature type="transmembrane region" description="Helical" evidence="1">
    <location>
        <begin position="39"/>
        <end position="57"/>
    </location>
</feature>
<feature type="transmembrane region" description="Helical" evidence="1">
    <location>
        <begin position="64"/>
        <end position="83"/>
    </location>
</feature>
<protein>
    <submittedName>
        <fullName evidence="2">Uncharacterized protein</fullName>
    </submittedName>
</protein>
<evidence type="ECO:0000313" key="3">
    <source>
        <dbReference type="Proteomes" id="UP000601223"/>
    </source>
</evidence>
<dbReference type="Proteomes" id="UP000601223">
    <property type="component" value="Unassembled WGS sequence"/>
</dbReference>
<gene>
    <name evidence="2" type="ORF">Cba03nite_25000</name>
</gene>
<organism evidence="2 3">
    <name type="scientific">Catellatospora bangladeshensis</name>
    <dbReference type="NCBI Taxonomy" id="310355"/>
    <lineage>
        <taxon>Bacteria</taxon>
        <taxon>Bacillati</taxon>
        <taxon>Actinomycetota</taxon>
        <taxon>Actinomycetes</taxon>
        <taxon>Micromonosporales</taxon>
        <taxon>Micromonosporaceae</taxon>
        <taxon>Catellatospora</taxon>
    </lineage>
</organism>
<keyword evidence="1" id="KW-0472">Membrane</keyword>
<dbReference type="RefSeq" id="WP_203745362.1">
    <property type="nucleotide sequence ID" value="NZ_BONF01000011.1"/>
</dbReference>
<reference evidence="2 3" key="1">
    <citation type="submission" date="2021-01" db="EMBL/GenBank/DDBJ databases">
        <title>Whole genome shotgun sequence of Catellatospora bangladeshensis NBRC 107357.</title>
        <authorList>
            <person name="Komaki H."/>
            <person name="Tamura T."/>
        </authorList>
    </citation>
    <scope>NUCLEOTIDE SEQUENCE [LARGE SCALE GENOMIC DNA]</scope>
    <source>
        <strain evidence="2 3">NBRC 107357</strain>
    </source>
</reference>
<sequence length="110" mass="10989">MATGQQQVAGRLALVVLLLTLLTLGAYVALIVAQGGAPVAWFTGGLLLAALLAGQAWRTTRRRTAALVVTGVLLCVLGVLALATIGLPLLAAGVIAFLAAARASAATNTD</sequence>
<name>A0A8J3JIA6_9ACTN</name>
<dbReference type="EMBL" id="BONF01000011">
    <property type="protein sequence ID" value="GIF81151.1"/>
    <property type="molecule type" value="Genomic_DNA"/>
</dbReference>
<evidence type="ECO:0000313" key="2">
    <source>
        <dbReference type="EMBL" id="GIF81151.1"/>
    </source>
</evidence>
<dbReference type="AlphaFoldDB" id="A0A8J3JIA6"/>
<keyword evidence="3" id="KW-1185">Reference proteome</keyword>
<evidence type="ECO:0000256" key="1">
    <source>
        <dbReference type="SAM" id="Phobius"/>
    </source>
</evidence>